<feature type="compositionally biased region" description="Basic and acidic residues" evidence="1">
    <location>
        <begin position="97"/>
        <end position="111"/>
    </location>
</feature>
<gene>
    <name evidence="3" type="ORF">GUITHDRAFT_105963</name>
</gene>
<dbReference type="Proteomes" id="UP000011087">
    <property type="component" value="Unassembled WGS sequence"/>
</dbReference>
<sequence length="586" mass="65903">MAMHDEALLCIWISFLGFALDKSAGSAALVHTLRRFPAPAPPHSYHQGRGLERWTLRCANSLRMRGGDGNDAEEVDKGWGTYDLDAKDPFLDDGEENDRPWPEEANAKDEDQQLARGMKERLILGENKWYDDMYAGVDKNKYGDYDMHFDKDKDSDSSEVESSEKDEIERILEDNPEGYLGQVDEEGKKRLYPYLKEKYKYYERNVTLEERPPQHQFRVGDLVTLSKDFKTFNVSKYLKPGRDDVSDLDSDLPLNDAQFGPLKPEDVGVIVEDDNALKPYLVRALDSKTLKDGCPPEFVDTWWYLPEVLQRYHPPQKIEFAPDATIEIPRDFPSVKLAMKNLSEGQSLFVRSGDYRYEENMTGEARSRSWGRLIFGLWAHGRIETMTMLHTTNLCFTGCVEVHAGPWKFRKSQFRSAGGIAIKLMSEGNVSCIACGVGGFAWPISLNSAADGIYCSGKSQCQLTRCTVDKTGRASGLGVYAQDRSAVVAMDTNFDQNDRAIGKEKKQPFDVASEFALLGYNDEACFVLYKCTGRLPGELGLTGDYPGDNIMGPLPEQPMTDLPGSHGKLLLPTIDDRQGTRARFST</sequence>
<dbReference type="EMBL" id="JH992986">
    <property type="protein sequence ID" value="EKX48355.1"/>
    <property type="molecule type" value="Genomic_DNA"/>
</dbReference>
<dbReference type="EnsemblProtists" id="EKX48355">
    <property type="protein sequence ID" value="EKX48355"/>
    <property type="gene ID" value="GUITHDRAFT_105963"/>
</dbReference>
<feature type="region of interest" description="Disordered" evidence="1">
    <location>
        <begin position="86"/>
        <end position="111"/>
    </location>
</feature>
<name>L1JJV0_GUITC</name>
<reference evidence="3 5" key="1">
    <citation type="journal article" date="2012" name="Nature">
        <title>Algal genomes reveal evolutionary mosaicism and the fate of nucleomorphs.</title>
        <authorList>
            <consortium name="DOE Joint Genome Institute"/>
            <person name="Curtis B.A."/>
            <person name="Tanifuji G."/>
            <person name="Burki F."/>
            <person name="Gruber A."/>
            <person name="Irimia M."/>
            <person name="Maruyama S."/>
            <person name="Arias M.C."/>
            <person name="Ball S.G."/>
            <person name="Gile G.H."/>
            <person name="Hirakawa Y."/>
            <person name="Hopkins J.F."/>
            <person name="Kuo A."/>
            <person name="Rensing S.A."/>
            <person name="Schmutz J."/>
            <person name="Symeonidi A."/>
            <person name="Elias M."/>
            <person name="Eveleigh R.J."/>
            <person name="Herman E.K."/>
            <person name="Klute M.J."/>
            <person name="Nakayama T."/>
            <person name="Obornik M."/>
            <person name="Reyes-Prieto A."/>
            <person name="Armbrust E.V."/>
            <person name="Aves S.J."/>
            <person name="Beiko R.G."/>
            <person name="Coutinho P."/>
            <person name="Dacks J.B."/>
            <person name="Durnford D.G."/>
            <person name="Fast N.M."/>
            <person name="Green B.R."/>
            <person name="Grisdale C.J."/>
            <person name="Hempel F."/>
            <person name="Henrissat B."/>
            <person name="Hoppner M.P."/>
            <person name="Ishida K."/>
            <person name="Kim E."/>
            <person name="Koreny L."/>
            <person name="Kroth P.G."/>
            <person name="Liu Y."/>
            <person name="Malik S.B."/>
            <person name="Maier U.G."/>
            <person name="McRose D."/>
            <person name="Mock T."/>
            <person name="Neilson J.A."/>
            <person name="Onodera N.T."/>
            <person name="Poole A.M."/>
            <person name="Pritham E.J."/>
            <person name="Richards T.A."/>
            <person name="Rocap G."/>
            <person name="Roy S.W."/>
            <person name="Sarai C."/>
            <person name="Schaack S."/>
            <person name="Shirato S."/>
            <person name="Slamovits C.H."/>
            <person name="Spencer D.F."/>
            <person name="Suzuki S."/>
            <person name="Worden A.Z."/>
            <person name="Zauner S."/>
            <person name="Barry K."/>
            <person name="Bell C."/>
            <person name="Bharti A.K."/>
            <person name="Crow J.A."/>
            <person name="Grimwood J."/>
            <person name="Kramer R."/>
            <person name="Lindquist E."/>
            <person name="Lucas S."/>
            <person name="Salamov A."/>
            <person name="McFadden G.I."/>
            <person name="Lane C.E."/>
            <person name="Keeling P.J."/>
            <person name="Gray M.W."/>
            <person name="Grigoriev I.V."/>
            <person name="Archibald J.M."/>
        </authorList>
    </citation>
    <scope>NUCLEOTIDE SEQUENCE</scope>
    <source>
        <strain evidence="3 5">CCMP2712</strain>
    </source>
</reference>
<evidence type="ECO:0000256" key="2">
    <source>
        <dbReference type="SAM" id="SignalP"/>
    </source>
</evidence>
<reference evidence="5" key="2">
    <citation type="submission" date="2012-11" db="EMBL/GenBank/DDBJ databases">
        <authorList>
            <person name="Kuo A."/>
            <person name="Curtis B.A."/>
            <person name="Tanifuji G."/>
            <person name="Burki F."/>
            <person name="Gruber A."/>
            <person name="Irimia M."/>
            <person name="Maruyama S."/>
            <person name="Arias M.C."/>
            <person name="Ball S.G."/>
            <person name="Gile G.H."/>
            <person name="Hirakawa Y."/>
            <person name="Hopkins J.F."/>
            <person name="Rensing S.A."/>
            <person name="Schmutz J."/>
            <person name="Symeonidi A."/>
            <person name="Elias M."/>
            <person name="Eveleigh R.J."/>
            <person name="Herman E.K."/>
            <person name="Klute M.J."/>
            <person name="Nakayama T."/>
            <person name="Obornik M."/>
            <person name="Reyes-Prieto A."/>
            <person name="Armbrust E.V."/>
            <person name="Aves S.J."/>
            <person name="Beiko R.G."/>
            <person name="Coutinho P."/>
            <person name="Dacks J.B."/>
            <person name="Durnford D.G."/>
            <person name="Fast N.M."/>
            <person name="Green B.R."/>
            <person name="Grisdale C."/>
            <person name="Hempe F."/>
            <person name="Henrissat B."/>
            <person name="Hoppner M.P."/>
            <person name="Ishida K.-I."/>
            <person name="Kim E."/>
            <person name="Koreny L."/>
            <person name="Kroth P.G."/>
            <person name="Liu Y."/>
            <person name="Malik S.-B."/>
            <person name="Maier U.G."/>
            <person name="McRose D."/>
            <person name="Mock T."/>
            <person name="Neilson J.A."/>
            <person name="Onodera N.T."/>
            <person name="Poole A.M."/>
            <person name="Pritham E.J."/>
            <person name="Richards T.A."/>
            <person name="Rocap G."/>
            <person name="Roy S.W."/>
            <person name="Sarai C."/>
            <person name="Schaack S."/>
            <person name="Shirato S."/>
            <person name="Slamovits C.H."/>
            <person name="Spencer D.F."/>
            <person name="Suzuki S."/>
            <person name="Worden A.Z."/>
            <person name="Zauner S."/>
            <person name="Barry K."/>
            <person name="Bell C."/>
            <person name="Bharti A.K."/>
            <person name="Crow J.A."/>
            <person name="Grimwood J."/>
            <person name="Kramer R."/>
            <person name="Lindquist E."/>
            <person name="Lucas S."/>
            <person name="Salamov A."/>
            <person name="McFadden G.I."/>
            <person name="Lane C.E."/>
            <person name="Keeling P.J."/>
            <person name="Gray M.W."/>
            <person name="Grigoriev I.V."/>
            <person name="Archibald J.M."/>
        </authorList>
    </citation>
    <scope>NUCLEOTIDE SEQUENCE</scope>
    <source>
        <strain evidence="5">CCMP2712</strain>
    </source>
</reference>
<dbReference type="AlphaFoldDB" id="L1JJV0"/>
<dbReference type="KEGG" id="gtt:GUITHDRAFT_105963"/>
<dbReference type="GeneID" id="17304976"/>
<organism evidence="3">
    <name type="scientific">Guillardia theta (strain CCMP2712)</name>
    <name type="common">Cryptophyte</name>
    <dbReference type="NCBI Taxonomy" id="905079"/>
    <lineage>
        <taxon>Eukaryota</taxon>
        <taxon>Cryptophyceae</taxon>
        <taxon>Pyrenomonadales</taxon>
        <taxon>Geminigeraceae</taxon>
        <taxon>Guillardia</taxon>
    </lineage>
</organism>
<dbReference type="PaxDb" id="55529-EKX48355"/>
<dbReference type="HOGENOM" id="CLU_465755_0_0_1"/>
<proteinExistence type="predicted"/>
<evidence type="ECO:0000256" key="1">
    <source>
        <dbReference type="SAM" id="MobiDB-lite"/>
    </source>
</evidence>
<accession>L1JJV0</accession>
<reference evidence="4" key="3">
    <citation type="submission" date="2016-03" db="UniProtKB">
        <authorList>
            <consortium name="EnsemblProtists"/>
        </authorList>
    </citation>
    <scope>IDENTIFICATION</scope>
</reference>
<evidence type="ECO:0000313" key="5">
    <source>
        <dbReference type="Proteomes" id="UP000011087"/>
    </source>
</evidence>
<dbReference type="RefSeq" id="XP_005835335.1">
    <property type="nucleotide sequence ID" value="XM_005835278.1"/>
</dbReference>
<evidence type="ECO:0000313" key="3">
    <source>
        <dbReference type="EMBL" id="EKX48355.1"/>
    </source>
</evidence>
<feature type="region of interest" description="Disordered" evidence="1">
    <location>
        <begin position="149"/>
        <end position="169"/>
    </location>
</feature>
<evidence type="ECO:0000313" key="4">
    <source>
        <dbReference type="EnsemblProtists" id="EKX48355"/>
    </source>
</evidence>
<keyword evidence="5" id="KW-1185">Reference proteome</keyword>
<protein>
    <submittedName>
        <fullName evidence="3 4">Uncharacterized protein</fullName>
    </submittedName>
</protein>
<feature type="signal peptide" evidence="2">
    <location>
        <begin position="1"/>
        <end position="19"/>
    </location>
</feature>
<keyword evidence="2" id="KW-0732">Signal</keyword>
<feature type="chain" id="PRO_5008771434" evidence="2">
    <location>
        <begin position="20"/>
        <end position="586"/>
    </location>
</feature>